<proteinExistence type="predicted"/>
<evidence type="ECO:0000313" key="3">
    <source>
        <dbReference type="Proteomes" id="UP000823388"/>
    </source>
</evidence>
<reference evidence="2" key="1">
    <citation type="submission" date="2020-05" db="EMBL/GenBank/DDBJ databases">
        <title>WGS assembly of Panicum virgatum.</title>
        <authorList>
            <person name="Lovell J.T."/>
            <person name="Jenkins J."/>
            <person name="Shu S."/>
            <person name="Juenger T.E."/>
            <person name="Schmutz J."/>
        </authorList>
    </citation>
    <scope>NUCLEOTIDE SEQUENCE</scope>
    <source>
        <strain evidence="2">AP13</strain>
    </source>
</reference>
<sequence length="125" mass="13240">MELADSTAAWPPHPPAALPLQLPWLDESKLCASRNPGGRTIGQDGDGEHCCVREPDTASPPPPEPTTSTRPRCSGSPRHPPCWASVVSELTTPLLLTGRQLHLPADDQIAVTPAQPQVVAPLPPL</sequence>
<evidence type="ECO:0000313" key="2">
    <source>
        <dbReference type="EMBL" id="KAG2537980.1"/>
    </source>
</evidence>
<organism evidence="2 3">
    <name type="scientific">Panicum virgatum</name>
    <name type="common">Blackwell switchgrass</name>
    <dbReference type="NCBI Taxonomy" id="38727"/>
    <lineage>
        <taxon>Eukaryota</taxon>
        <taxon>Viridiplantae</taxon>
        <taxon>Streptophyta</taxon>
        <taxon>Embryophyta</taxon>
        <taxon>Tracheophyta</taxon>
        <taxon>Spermatophyta</taxon>
        <taxon>Magnoliopsida</taxon>
        <taxon>Liliopsida</taxon>
        <taxon>Poales</taxon>
        <taxon>Poaceae</taxon>
        <taxon>PACMAD clade</taxon>
        <taxon>Panicoideae</taxon>
        <taxon>Panicodae</taxon>
        <taxon>Paniceae</taxon>
        <taxon>Panicinae</taxon>
        <taxon>Panicum</taxon>
        <taxon>Panicum sect. Hiantes</taxon>
    </lineage>
</organism>
<dbReference type="EMBL" id="CM029054">
    <property type="protein sequence ID" value="KAG2537980.1"/>
    <property type="molecule type" value="Genomic_DNA"/>
</dbReference>
<feature type="compositionally biased region" description="Basic and acidic residues" evidence="1">
    <location>
        <begin position="46"/>
        <end position="56"/>
    </location>
</feature>
<keyword evidence="3" id="KW-1185">Reference proteome</keyword>
<accession>A0A8T0ML27</accession>
<dbReference type="AlphaFoldDB" id="A0A8T0ML27"/>
<evidence type="ECO:0000256" key="1">
    <source>
        <dbReference type="SAM" id="MobiDB-lite"/>
    </source>
</evidence>
<name>A0A8T0ML27_PANVG</name>
<dbReference type="Proteomes" id="UP000823388">
    <property type="component" value="Chromosome 9N"/>
</dbReference>
<gene>
    <name evidence="2" type="ORF">PVAP13_9NG318200</name>
</gene>
<protein>
    <submittedName>
        <fullName evidence="2">Uncharacterized protein</fullName>
    </submittedName>
</protein>
<feature type="region of interest" description="Disordered" evidence="1">
    <location>
        <begin position="32"/>
        <end position="81"/>
    </location>
</feature>
<comment type="caution">
    <text evidence="2">The sequence shown here is derived from an EMBL/GenBank/DDBJ whole genome shotgun (WGS) entry which is preliminary data.</text>
</comment>